<keyword evidence="3 4" id="KW-0732">Signal</keyword>
<comment type="subcellular location">
    <subcellularLocation>
        <location evidence="1">Secreted</location>
    </subcellularLocation>
</comment>
<evidence type="ECO:0000256" key="2">
    <source>
        <dbReference type="ARBA" id="ARBA00022525"/>
    </source>
</evidence>
<feature type="signal peptide" evidence="4">
    <location>
        <begin position="1"/>
        <end position="26"/>
    </location>
</feature>
<dbReference type="PANTHER" id="PTHR20914:SF8">
    <property type="entry name" value="GENE 12253-RELATED"/>
    <property type="match status" value="1"/>
</dbReference>
<dbReference type="SUPFAM" id="SSF57302">
    <property type="entry name" value="Snake toxin-like"/>
    <property type="match status" value="1"/>
</dbReference>
<dbReference type="InterPro" id="IPR050918">
    <property type="entry name" value="CNF-like_PLA2_Inhibitor"/>
</dbReference>
<keyword evidence="5" id="KW-1185">Reference proteome</keyword>
<dbReference type="InterPro" id="IPR045860">
    <property type="entry name" value="Snake_toxin-like_sf"/>
</dbReference>
<evidence type="ECO:0000256" key="4">
    <source>
        <dbReference type="SAM" id="SignalP"/>
    </source>
</evidence>
<dbReference type="PANTHER" id="PTHR20914">
    <property type="entry name" value="LY6/PLAUR DOMAIN-CONTAINING PROTEIN 8"/>
    <property type="match status" value="1"/>
</dbReference>
<reference evidence="6" key="1">
    <citation type="submission" date="2025-08" db="UniProtKB">
        <authorList>
            <consortium name="RefSeq"/>
        </authorList>
    </citation>
    <scope>IDENTIFICATION</scope>
    <source>
        <tissue evidence="6">Liver</tissue>
    </source>
</reference>
<name>A0ABM2XMG4_MESAU</name>
<feature type="chain" id="PRO_5047082021" evidence="4">
    <location>
        <begin position="27"/>
        <end position="238"/>
    </location>
</feature>
<evidence type="ECO:0000313" key="6">
    <source>
        <dbReference type="RefSeq" id="XP_040603922.1"/>
    </source>
</evidence>
<protein>
    <submittedName>
        <fullName evidence="6">Protein RoBo-1-like</fullName>
    </submittedName>
</protein>
<evidence type="ECO:0000256" key="3">
    <source>
        <dbReference type="ARBA" id="ARBA00022729"/>
    </source>
</evidence>
<keyword evidence="2" id="KW-0964">Secreted</keyword>
<organism evidence="5 6">
    <name type="scientific">Mesocricetus auratus</name>
    <name type="common">Golden hamster</name>
    <dbReference type="NCBI Taxonomy" id="10036"/>
    <lineage>
        <taxon>Eukaryota</taxon>
        <taxon>Metazoa</taxon>
        <taxon>Chordata</taxon>
        <taxon>Craniata</taxon>
        <taxon>Vertebrata</taxon>
        <taxon>Euteleostomi</taxon>
        <taxon>Mammalia</taxon>
        <taxon>Eutheria</taxon>
        <taxon>Euarchontoglires</taxon>
        <taxon>Glires</taxon>
        <taxon>Rodentia</taxon>
        <taxon>Myomorpha</taxon>
        <taxon>Muroidea</taxon>
        <taxon>Cricetidae</taxon>
        <taxon>Cricetinae</taxon>
        <taxon>Mesocricetus</taxon>
    </lineage>
</organism>
<dbReference type="RefSeq" id="XP_040603922.1">
    <property type="nucleotide sequence ID" value="XM_040747988.1"/>
</dbReference>
<dbReference type="GeneID" id="121141140"/>
<dbReference type="Proteomes" id="UP000886700">
    <property type="component" value="Unplaced"/>
</dbReference>
<gene>
    <name evidence="6" type="primary">LOC121141140</name>
</gene>
<evidence type="ECO:0000256" key="1">
    <source>
        <dbReference type="ARBA" id="ARBA00004613"/>
    </source>
</evidence>
<evidence type="ECO:0000313" key="5">
    <source>
        <dbReference type="Proteomes" id="UP000886700"/>
    </source>
</evidence>
<sequence>MAWSGSLKSLLTVFVFTILAVCSVDSYLCTVQQCEDASCPGSTSSCTASKGCFNQMQQFDTPSTFTDRIFKNKGCVGESNTCNDESFSATLGDQRRFIFENRCCTSEQCNKDDITVSQEPAEANGVQCVAFYSDLGTLHMPTIRKCTGAEKKCVMAIGTVKGSSNPFSIVMAGMGCATESSCNLNVTVLDSINIHTVCLSNFPVFLPGSSVPDSTGLRPTSISTVPFLIILLLLKILF</sequence>
<accession>A0ABM2XMG4</accession>
<proteinExistence type="predicted"/>